<accession>G9BY51</accession>
<dbReference type="SUPFAM" id="SSF81648">
    <property type="entry name" value="a domain/subunit of cytochrome bc1 complex (Ubiquinol-cytochrome c reductase)"/>
    <property type="match status" value="1"/>
</dbReference>
<dbReference type="PANTHER" id="PTHR19271:SF16">
    <property type="entry name" value="CYTOCHROME B"/>
    <property type="match status" value="1"/>
</dbReference>
<dbReference type="EMBL" id="HQ703012">
    <property type="protein sequence ID" value="ADV42024.1"/>
    <property type="molecule type" value="Genomic_DNA"/>
</dbReference>
<keyword evidence="9" id="KW-0999">Mitochondrion inner membrane</keyword>
<dbReference type="InterPro" id="IPR048260">
    <property type="entry name" value="Cytochrome_b_C_euk/bac"/>
</dbReference>
<dbReference type="CDD" id="cd00284">
    <property type="entry name" value="Cytochrome_b_N"/>
    <property type="match status" value="1"/>
</dbReference>
<gene>
    <name evidence="21" type="primary">Cytb</name>
</gene>
<dbReference type="Gene3D" id="1.20.810.10">
    <property type="entry name" value="Cytochrome Bc1 Complex, Chain C"/>
    <property type="match status" value="1"/>
</dbReference>
<evidence type="ECO:0000256" key="2">
    <source>
        <dbReference type="ARBA" id="ARBA00004448"/>
    </source>
</evidence>
<protein>
    <recommendedName>
        <fullName evidence="3 18">Cytochrome b</fullName>
    </recommendedName>
</protein>
<feature type="binding site" description="axial binding residue" evidence="17">
    <location>
        <position position="84"/>
    </location>
    <ligand>
        <name>heme b</name>
        <dbReference type="ChEBI" id="CHEBI:60344"/>
        <label>b562</label>
    </ligand>
    <ligandPart>
        <name>Fe</name>
        <dbReference type="ChEBI" id="CHEBI:18248"/>
    </ligandPart>
</feature>
<dbReference type="PANTHER" id="PTHR19271">
    <property type="entry name" value="CYTOCHROME B"/>
    <property type="match status" value="1"/>
</dbReference>
<evidence type="ECO:0000256" key="7">
    <source>
        <dbReference type="ARBA" id="ARBA00022692"/>
    </source>
</evidence>
<evidence type="ECO:0000256" key="17">
    <source>
        <dbReference type="PIRSR" id="PIRSR038885-2"/>
    </source>
</evidence>
<feature type="domain" description="Cytochrome b/b6 N-terminal region profile" evidence="19">
    <location>
        <begin position="2"/>
        <end position="210"/>
    </location>
</feature>
<evidence type="ECO:0000256" key="4">
    <source>
        <dbReference type="ARBA" id="ARBA00022448"/>
    </source>
</evidence>
<evidence type="ECO:0000256" key="12">
    <source>
        <dbReference type="ARBA" id="ARBA00023004"/>
    </source>
</evidence>
<feature type="domain" description="Cytochrome b/b6 C-terminal region profile" evidence="20">
    <location>
        <begin position="211"/>
        <end position="381"/>
    </location>
</feature>
<evidence type="ECO:0000256" key="8">
    <source>
        <dbReference type="ARBA" id="ARBA00022723"/>
    </source>
</evidence>
<name>G9BY51_9BIVA</name>
<feature type="transmembrane region" description="Helical" evidence="18">
    <location>
        <begin position="230"/>
        <end position="252"/>
    </location>
</feature>
<dbReference type="PROSITE" id="PS51003">
    <property type="entry name" value="CYTB_CTER"/>
    <property type="match status" value="1"/>
</dbReference>
<feature type="transmembrane region" description="Helical" evidence="18">
    <location>
        <begin position="179"/>
        <end position="200"/>
    </location>
</feature>
<evidence type="ECO:0000256" key="3">
    <source>
        <dbReference type="ARBA" id="ARBA00013531"/>
    </source>
</evidence>
<evidence type="ECO:0000256" key="15">
    <source>
        <dbReference type="ARBA" id="ARBA00023136"/>
    </source>
</evidence>
<evidence type="ECO:0000256" key="18">
    <source>
        <dbReference type="RuleBase" id="RU362117"/>
    </source>
</evidence>
<evidence type="ECO:0000313" key="21">
    <source>
        <dbReference type="EMBL" id="ADV42024.1"/>
    </source>
</evidence>
<feature type="transmembrane region" description="Helical" evidence="18">
    <location>
        <begin position="273"/>
        <end position="304"/>
    </location>
</feature>
<feature type="transmembrane region" description="Helical" evidence="18">
    <location>
        <begin position="356"/>
        <end position="373"/>
    </location>
</feature>
<reference evidence="21" key="1">
    <citation type="submission" date="2010-12" db="EMBL/GenBank/DDBJ databases">
        <title>The complete mitochondrial genome of the grand jackknife clam, Solen grandis (Bivalvia: Solenidae).</title>
        <authorList>
            <person name="Yuan Y."/>
            <person name="Li Q."/>
        </authorList>
    </citation>
    <scope>NUCLEOTIDE SEQUENCE</scope>
</reference>
<dbReference type="AlphaFoldDB" id="G9BY51"/>
<dbReference type="CDD" id="cd00290">
    <property type="entry name" value="cytochrome_b_C"/>
    <property type="match status" value="1"/>
</dbReference>
<feature type="transmembrane region" description="Helical" evidence="18">
    <location>
        <begin position="30"/>
        <end position="56"/>
    </location>
</feature>
<feature type="transmembrane region" description="Helical" evidence="18">
    <location>
        <begin position="140"/>
        <end position="167"/>
    </location>
</feature>
<dbReference type="GO" id="GO:0045275">
    <property type="term" value="C:respiratory chain complex III"/>
    <property type="evidence" value="ECO:0007669"/>
    <property type="project" value="InterPro"/>
</dbReference>
<dbReference type="GO" id="GO:0006122">
    <property type="term" value="P:mitochondrial electron transport, ubiquinol to cytochrome c"/>
    <property type="evidence" value="ECO:0007669"/>
    <property type="project" value="TreeGrafter"/>
</dbReference>
<keyword evidence="7 18" id="KW-0812">Transmembrane</keyword>
<sequence>MKFVYRQNNLFLKLVSPVVYDLPVPANISAFWNFGSLLGCCLGIQLVSGLFLVMHYSPVVELAFSSVSHIVRDVNYGWLIRSIHANGASAFFACMFVHIGRGVYYQSYYLFHTWMVGVTILLLSMGIAFLGYVLPWGQMSFWGATVITNLVSAIPYLGSWLVEWIWGGFSVGDATLKRFFVLHFLLPFVLAGLVVLHIIFLHDTGSSNPLGVGAECDKVPFHNYFVLKDLLGAVVLAMVLLGICFFSPDLFLDPVNFVPADPMKTPIHIQPEWYFLFAYTILRSIPNKLGGVVALVMSIAILYTMPFSPKSNFKGLSMYPLSQVYFWVLVGSFIVLTYIGTCDVSTPYVEVGITSSFIYFSFYIFNPVLLGFWDNLSVNSLK</sequence>
<dbReference type="InterPro" id="IPR030689">
    <property type="entry name" value="Cytochrome_b"/>
</dbReference>
<feature type="binding site" description="axial binding residue" evidence="17">
    <location>
        <position position="183"/>
    </location>
    <ligand>
        <name>heme b</name>
        <dbReference type="ChEBI" id="CHEBI:60344"/>
        <label>b562</label>
    </ligand>
    <ligandPart>
        <name>Fe</name>
        <dbReference type="ChEBI" id="CHEBI:18248"/>
    </ligandPart>
</feature>
<evidence type="ECO:0000256" key="1">
    <source>
        <dbReference type="ARBA" id="ARBA00002566"/>
    </source>
</evidence>
<dbReference type="InterPro" id="IPR005797">
    <property type="entry name" value="Cyt_b/b6_N"/>
</dbReference>
<feature type="transmembrane region" description="Helical" evidence="18">
    <location>
        <begin position="109"/>
        <end position="134"/>
    </location>
</feature>
<dbReference type="GeneID" id="11538444"/>
<dbReference type="InterPro" id="IPR005798">
    <property type="entry name" value="Cyt_b/b6_C"/>
</dbReference>
<keyword evidence="10 18" id="KW-0249">Electron transport</keyword>
<dbReference type="GO" id="GO:0046872">
    <property type="term" value="F:metal ion binding"/>
    <property type="evidence" value="ECO:0007669"/>
    <property type="project" value="UniProtKB-UniRule"/>
</dbReference>
<evidence type="ECO:0000256" key="9">
    <source>
        <dbReference type="ARBA" id="ARBA00022792"/>
    </source>
</evidence>
<comment type="subcellular location">
    <subcellularLocation>
        <location evidence="2">Mitochondrion inner membrane</location>
        <topology evidence="2">Multi-pass membrane protein</topology>
    </subcellularLocation>
</comment>
<comment type="cofactor">
    <cofactor evidence="18">
        <name>heme b</name>
        <dbReference type="ChEBI" id="CHEBI:60344"/>
    </cofactor>
    <text evidence="18">Binds 2 heme groups non-covalently.</text>
</comment>
<dbReference type="GO" id="GO:0008121">
    <property type="term" value="F:quinol-cytochrome-c reductase activity"/>
    <property type="evidence" value="ECO:0007669"/>
    <property type="project" value="InterPro"/>
</dbReference>
<comment type="function">
    <text evidence="1 18">Component of the ubiquinol-cytochrome c reductase complex (complex III or cytochrome b-c1 complex) that is part of the mitochondrial respiratory chain. The b-c1 complex mediates electron transfer from ubiquinol to cytochrome c. Contributes to the generation of a proton gradient across the mitochondrial membrane that is then used for ATP synthesis.</text>
</comment>
<keyword evidence="13" id="KW-0830">Ubiquinone</keyword>
<evidence type="ECO:0000259" key="20">
    <source>
        <dbReference type="PROSITE" id="PS51003"/>
    </source>
</evidence>
<dbReference type="PIRSF" id="PIRSF038885">
    <property type="entry name" value="COB"/>
    <property type="match status" value="1"/>
</dbReference>
<dbReference type="InterPro" id="IPR048259">
    <property type="entry name" value="Cytochrome_b_N_euk/bac"/>
</dbReference>
<dbReference type="InterPro" id="IPR016174">
    <property type="entry name" value="Di-haem_cyt_TM"/>
</dbReference>
<keyword evidence="4 18" id="KW-0813">Transport</keyword>
<dbReference type="InterPro" id="IPR036150">
    <property type="entry name" value="Cyt_b/b6_C_sf"/>
</dbReference>
<evidence type="ECO:0000259" key="19">
    <source>
        <dbReference type="PROSITE" id="PS51002"/>
    </source>
</evidence>
<keyword evidence="11 18" id="KW-1133">Transmembrane helix</keyword>
<geneLocation type="mitochondrion" evidence="21"/>
<dbReference type="RefSeq" id="YP_005087640.1">
    <property type="nucleotide sequence ID" value="NC_016665.1"/>
</dbReference>
<keyword evidence="15 18" id="KW-0472">Membrane</keyword>
<evidence type="ECO:0000256" key="13">
    <source>
        <dbReference type="ARBA" id="ARBA00023075"/>
    </source>
</evidence>
<evidence type="ECO:0000256" key="11">
    <source>
        <dbReference type="ARBA" id="ARBA00022989"/>
    </source>
</evidence>
<evidence type="ECO:0000256" key="16">
    <source>
        <dbReference type="PIRSR" id="PIRSR038885-1"/>
    </source>
</evidence>
<keyword evidence="6 18" id="KW-0679">Respiratory chain</keyword>
<feature type="binding site" description="axial binding residue" evidence="17">
    <location>
        <position position="98"/>
    </location>
    <ligand>
        <name>heme b</name>
        <dbReference type="ChEBI" id="CHEBI:60344"/>
        <label>b566</label>
    </ligand>
    <ligandPart>
        <name>Fe</name>
        <dbReference type="ChEBI" id="CHEBI:18248"/>
    </ligandPart>
</feature>
<dbReference type="PROSITE" id="PS51002">
    <property type="entry name" value="CYTB_NTER"/>
    <property type="match status" value="1"/>
</dbReference>
<dbReference type="CTD" id="4519"/>
<feature type="transmembrane region" description="Helical" evidence="18">
    <location>
        <begin position="76"/>
        <end position="97"/>
    </location>
</feature>
<feature type="transmembrane region" description="Helical" evidence="18">
    <location>
        <begin position="324"/>
        <end position="344"/>
    </location>
</feature>
<keyword evidence="14 18" id="KW-0496">Mitochondrion</keyword>
<keyword evidence="8 17" id="KW-0479">Metal-binding</keyword>
<dbReference type="GO" id="GO:0016491">
    <property type="term" value="F:oxidoreductase activity"/>
    <property type="evidence" value="ECO:0007669"/>
    <property type="project" value="UniProtKB-UniRule"/>
</dbReference>
<dbReference type="InterPro" id="IPR027387">
    <property type="entry name" value="Cytb/b6-like_sf"/>
</dbReference>
<dbReference type="GO" id="GO:0005743">
    <property type="term" value="C:mitochondrial inner membrane"/>
    <property type="evidence" value="ECO:0007669"/>
    <property type="project" value="UniProtKB-SubCell"/>
</dbReference>
<evidence type="ECO:0000256" key="6">
    <source>
        <dbReference type="ARBA" id="ARBA00022660"/>
    </source>
</evidence>
<feature type="binding site" evidence="16">
    <location>
        <position position="202"/>
    </location>
    <ligand>
        <name>a ubiquinone</name>
        <dbReference type="ChEBI" id="CHEBI:16389"/>
    </ligand>
</feature>
<keyword evidence="5 17" id="KW-0349">Heme</keyword>
<dbReference type="Pfam" id="PF00032">
    <property type="entry name" value="Cytochrom_B_C"/>
    <property type="match status" value="1"/>
</dbReference>
<organism evidence="21">
    <name type="scientific">Solen grandis</name>
    <name type="common">grand razor shell</name>
    <dbReference type="NCBI Taxonomy" id="165599"/>
    <lineage>
        <taxon>Eukaryota</taxon>
        <taxon>Metazoa</taxon>
        <taxon>Spiralia</taxon>
        <taxon>Lophotrochozoa</taxon>
        <taxon>Mollusca</taxon>
        <taxon>Bivalvia</taxon>
        <taxon>Autobranchia</taxon>
        <taxon>Heteroconchia</taxon>
        <taxon>Euheterodonta</taxon>
        <taxon>Imparidentia</taxon>
        <taxon>Adapedonta</taxon>
        <taxon>Solenoidea</taxon>
        <taxon>Solenidae</taxon>
        <taxon>Solen</taxon>
    </lineage>
</organism>
<feature type="binding site" description="axial binding residue" evidence="17">
    <location>
        <position position="197"/>
    </location>
    <ligand>
        <name>heme b</name>
        <dbReference type="ChEBI" id="CHEBI:60344"/>
        <label>b566</label>
    </ligand>
    <ligandPart>
        <name>Fe</name>
        <dbReference type="ChEBI" id="CHEBI:18248"/>
    </ligandPart>
</feature>
<comment type="cofactor">
    <cofactor evidence="17">
        <name>heme</name>
        <dbReference type="ChEBI" id="CHEBI:30413"/>
    </cofactor>
    <text evidence="17">Binds 2 heme groups non-covalently.</text>
</comment>
<evidence type="ECO:0000256" key="5">
    <source>
        <dbReference type="ARBA" id="ARBA00022617"/>
    </source>
</evidence>
<evidence type="ECO:0000256" key="14">
    <source>
        <dbReference type="ARBA" id="ARBA00023128"/>
    </source>
</evidence>
<keyword evidence="12 17" id="KW-0408">Iron</keyword>
<dbReference type="SUPFAM" id="SSF81342">
    <property type="entry name" value="Transmembrane di-heme cytochromes"/>
    <property type="match status" value="1"/>
</dbReference>
<proteinExistence type="inferred from homology"/>
<evidence type="ECO:0000256" key="10">
    <source>
        <dbReference type="ARBA" id="ARBA00022982"/>
    </source>
</evidence>
<comment type="similarity">
    <text evidence="18">Belongs to the cytochrome b family.</text>
</comment>
<dbReference type="Pfam" id="PF00033">
    <property type="entry name" value="Cytochrome_B"/>
    <property type="match status" value="1"/>
</dbReference>